<dbReference type="Gene3D" id="3.40.1410.10">
    <property type="entry name" value="Chorismate lyase-like"/>
    <property type="match status" value="1"/>
</dbReference>
<evidence type="ECO:0000256" key="3">
    <source>
        <dbReference type="ARBA" id="ARBA00023239"/>
    </source>
</evidence>
<evidence type="ECO:0008006" key="5">
    <source>
        <dbReference type="Google" id="ProtNLM"/>
    </source>
</evidence>
<proteinExistence type="predicted"/>
<keyword evidence="1" id="KW-0963">Cytoplasm</keyword>
<gene>
    <name evidence="4" type="ORF">METZ01_LOCUS12939</name>
</gene>
<dbReference type="GO" id="GO:0006744">
    <property type="term" value="P:ubiquinone biosynthetic process"/>
    <property type="evidence" value="ECO:0007669"/>
    <property type="project" value="UniProtKB-KW"/>
</dbReference>
<dbReference type="InterPro" id="IPR028978">
    <property type="entry name" value="Chorismate_lyase_/UTRA_dom_sf"/>
</dbReference>
<dbReference type="PANTHER" id="PTHR38683">
    <property type="entry name" value="CHORISMATE PYRUVATE-LYASE"/>
    <property type="match status" value="1"/>
</dbReference>
<name>A0A381NZL6_9ZZZZ</name>
<dbReference type="AlphaFoldDB" id="A0A381NZL6"/>
<evidence type="ECO:0000256" key="1">
    <source>
        <dbReference type="ARBA" id="ARBA00022490"/>
    </source>
</evidence>
<keyword evidence="2" id="KW-0831">Ubiquinone biosynthesis</keyword>
<dbReference type="Pfam" id="PF04345">
    <property type="entry name" value="Chor_lyase"/>
    <property type="match status" value="1"/>
</dbReference>
<protein>
    <recommendedName>
        <fullName evidence="5">Chorismate lyase</fullName>
    </recommendedName>
</protein>
<keyword evidence="3" id="KW-0456">Lyase</keyword>
<reference evidence="4" key="1">
    <citation type="submission" date="2018-05" db="EMBL/GenBank/DDBJ databases">
        <authorList>
            <person name="Lanie J.A."/>
            <person name="Ng W.-L."/>
            <person name="Kazmierczak K.M."/>
            <person name="Andrzejewski T.M."/>
            <person name="Davidsen T.M."/>
            <person name="Wayne K.J."/>
            <person name="Tettelin H."/>
            <person name="Glass J.I."/>
            <person name="Rusch D."/>
            <person name="Podicherti R."/>
            <person name="Tsui H.-C.T."/>
            <person name="Winkler M.E."/>
        </authorList>
    </citation>
    <scope>NUCLEOTIDE SEQUENCE</scope>
</reference>
<evidence type="ECO:0000313" key="4">
    <source>
        <dbReference type="EMBL" id="SUZ60085.1"/>
    </source>
</evidence>
<dbReference type="GO" id="GO:0008813">
    <property type="term" value="F:chorismate lyase activity"/>
    <property type="evidence" value="ECO:0007669"/>
    <property type="project" value="InterPro"/>
</dbReference>
<sequence>MVTIFNDITQNLVPINWMNQSDFSRHPKLTQNLKSWLYETALLTTRLKQCAQNFQLKVLKETYGQQSFLLSDLPITDNNYIREIMMLSDNEPCLLGQTTIPEETFKHNGWLANLGAQGLGEAMANLPNVSRSAFNFSFCVSKHPLLKQYGVNPPAKEGVKLWVRRSSFSIESRPLWVVEIFLPKIYELR</sequence>
<dbReference type="SUPFAM" id="SSF64288">
    <property type="entry name" value="Chorismate lyase-like"/>
    <property type="match status" value="1"/>
</dbReference>
<dbReference type="GO" id="GO:0005829">
    <property type="term" value="C:cytosol"/>
    <property type="evidence" value="ECO:0007669"/>
    <property type="project" value="TreeGrafter"/>
</dbReference>
<dbReference type="InterPro" id="IPR007440">
    <property type="entry name" value="Chorismate--pyruvate_lyase"/>
</dbReference>
<dbReference type="EMBL" id="UINC01000718">
    <property type="protein sequence ID" value="SUZ60085.1"/>
    <property type="molecule type" value="Genomic_DNA"/>
</dbReference>
<dbReference type="PANTHER" id="PTHR38683:SF1">
    <property type="entry name" value="CHORISMATE PYRUVATE-LYASE"/>
    <property type="match status" value="1"/>
</dbReference>
<organism evidence="4">
    <name type="scientific">marine metagenome</name>
    <dbReference type="NCBI Taxonomy" id="408172"/>
    <lineage>
        <taxon>unclassified sequences</taxon>
        <taxon>metagenomes</taxon>
        <taxon>ecological metagenomes</taxon>
    </lineage>
</organism>
<accession>A0A381NZL6</accession>
<evidence type="ECO:0000256" key="2">
    <source>
        <dbReference type="ARBA" id="ARBA00022688"/>
    </source>
</evidence>